<dbReference type="Proteomes" id="UP000030686">
    <property type="component" value="Unassembled WGS sequence"/>
</dbReference>
<sequence>MNFPRRPDHLNISQSRQSIIISYRTRPTQEAGNRKQGVSGDISLLSRIVHHCPSLRPRT</sequence>
<gene>
    <name evidence="1" type="ORF">PROQFM164_S05g000215</name>
</gene>
<dbReference type="EMBL" id="HG792019">
    <property type="protein sequence ID" value="CDM36382.1"/>
    <property type="molecule type" value="Genomic_DNA"/>
</dbReference>
<organism evidence="1 2">
    <name type="scientific">Penicillium roqueforti (strain FM164)</name>
    <dbReference type="NCBI Taxonomy" id="1365484"/>
    <lineage>
        <taxon>Eukaryota</taxon>
        <taxon>Fungi</taxon>
        <taxon>Dikarya</taxon>
        <taxon>Ascomycota</taxon>
        <taxon>Pezizomycotina</taxon>
        <taxon>Eurotiomycetes</taxon>
        <taxon>Eurotiomycetidae</taxon>
        <taxon>Eurotiales</taxon>
        <taxon>Aspergillaceae</taxon>
        <taxon>Penicillium</taxon>
    </lineage>
</organism>
<dbReference type="AlphaFoldDB" id="W6R3K4"/>
<evidence type="ECO:0000313" key="2">
    <source>
        <dbReference type="Proteomes" id="UP000030686"/>
    </source>
</evidence>
<name>W6R3K4_PENRF</name>
<protein>
    <submittedName>
        <fullName evidence="1">Uncharacterized protein</fullName>
    </submittedName>
</protein>
<accession>W6R3K4</accession>
<proteinExistence type="predicted"/>
<keyword evidence="2" id="KW-1185">Reference proteome</keyword>
<evidence type="ECO:0000313" key="1">
    <source>
        <dbReference type="EMBL" id="CDM36382.1"/>
    </source>
</evidence>
<reference evidence="1" key="1">
    <citation type="journal article" date="2014" name="Nat. Commun.">
        <title>Multiple recent horizontal transfers of a large genomic region in cheese making fungi.</title>
        <authorList>
            <person name="Cheeseman K."/>
            <person name="Ropars J."/>
            <person name="Renault P."/>
            <person name="Dupont J."/>
            <person name="Gouzy J."/>
            <person name="Branca A."/>
            <person name="Abraham A.L."/>
            <person name="Ceppi M."/>
            <person name="Conseiller E."/>
            <person name="Debuchy R."/>
            <person name="Malagnac F."/>
            <person name="Goarin A."/>
            <person name="Silar P."/>
            <person name="Lacoste S."/>
            <person name="Sallet E."/>
            <person name="Bensimon A."/>
            <person name="Giraud T."/>
            <person name="Brygoo Y."/>
        </authorList>
    </citation>
    <scope>NUCLEOTIDE SEQUENCE [LARGE SCALE GENOMIC DNA]</scope>
    <source>
        <strain evidence="1">FM164</strain>
    </source>
</reference>